<reference evidence="2 3" key="1">
    <citation type="submission" date="2023-08" db="EMBL/GenBank/DDBJ databases">
        <title>Functional and genomic diversity of the sorghum phyllosphere microbiome.</title>
        <authorList>
            <person name="Shade A."/>
        </authorList>
    </citation>
    <scope>NUCLEOTIDE SEQUENCE [LARGE SCALE GENOMIC DNA]</scope>
    <source>
        <strain evidence="2 3">SORGH_AS_0445</strain>
    </source>
</reference>
<feature type="compositionally biased region" description="Polar residues" evidence="1">
    <location>
        <begin position="93"/>
        <end position="112"/>
    </location>
</feature>
<sequence>MTRSCEASDPCEASGPREPSSPTSTSPHPYALGRRTAPREEIPLEILLPRGYLLPKDAGPPRQSQDAGSSAPPKKSPNWSVASKGRIAATYWSGRTTITTPSRDSSRASKMSVSVHFDGPAA</sequence>
<protein>
    <submittedName>
        <fullName evidence="2">Uncharacterized protein</fullName>
    </submittedName>
</protein>
<feature type="compositionally biased region" description="Low complexity" evidence="1">
    <location>
        <begin position="14"/>
        <end position="29"/>
    </location>
</feature>
<evidence type="ECO:0000313" key="3">
    <source>
        <dbReference type="Proteomes" id="UP001249291"/>
    </source>
</evidence>
<evidence type="ECO:0000256" key="1">
    <source>
        <dbReference type="SAM" id="MobiDB-lite"/>
    </source>
</evidence>
<keyword evidence="3" id="KW-1185">Reference proteome</keyword>
<proteinExistence type="predicted"/>
<name>A0ABU1HMA4_9MICO</name>
<feature type="region of interest" description="Disordered" evidence="1">
    <location>
        <begin position="1"/>
        <end position="122"/>
    </location>
</feature>
<accession>A0ABU1HMA4</accession>
<organism evidence="2 3">
    <name type="scientific">Microbacterium foliorum</name>
    <dbReference type="NCBI Taxonomy" id="104336"/>
    <lineage>
        <taxon>Bacteria</taxon>
        <taxon>Bacillati</taxon>
        <taxon>Actinomycetota</taxon>
        <taxon>Actinomycetes</taxon>
        <taxon>Micrococcales</taxon>
        <taxon>Microbacteriaceae</taxon>
        <taxon>Microbacterium</taxon>
    </lineage>
</organism>
<gene>
    <name evidence="2" type="ORF">QE375_000307</name>
</gene>
<evidence type="ECO:0000313" key="2">
    <source>
        <dbReference type="EMBL" id="MDR6140753.1"/>
    </source>
</evidence>
<comment type="caution">
    <text evidence="2">The sequence shown here is derived from an EMBL/GenBank/DDBJ whole genome shotgun (WGS) entry which is preliminary data.</text>
</comment>
<dbReference type="Proteomes" id="UP001249291">
    <property type="component" value="Unassembled WGS sequence"/>
</dbReference>
<dbReference type="EMBL" id="JAVIZQ010000001">
    <property type="protein sequence ID" value="MDR6140753.1"/>
    <property type="molecule type" value="Genomic_DNA"/>
</dbReference>